<evidence type="ECO:0000256" key="3">
    <source>
        <dbReference type="SAM" id="MobiDB-lite"/>
    </source>
</evidence>
<sequence length="388" mass="40736">MGRLSRERLRGFLPMTTPLTVALVTPLTGPDAAQGLAGLRGVTLWARDERLPAPWDEVSLTAYDAYPDPAAAMRAAVAARPDALLGPYGHRAALAACAATDRVVFNTGAPSTRFVRQAFPNIVNIAAATSTWPRGVLAAVRAADRRARKVVLLASGDTAVEITSVARAAAISQAFEVASHVFAPGKATLAATRLPPGDVLIVHASPDDELAAANILLRRPWRAAAFSTAVSAQATASLGDLREQLLAPGSWMPESTQPTATGPTAREFTADYTALHGVAPTETAAWAYVTGLILGRAIRFCGGVQDASVLAAARGIDTTTLLGRFRLDEATGLQVGHQIPIVQWQDGASRTVWPREAARATFAHPRRITSRPASAPPTARPTSTTPST</sequence>
<dbReference type="Proteomes" id="UP000000657">
    <property type="component" value="Chromosome"/>
</dbReference>
<dbReference type="STRING" id="326424.FRAAL6287"/>
<protein>
    <recommendedName>
        <fullName evidence="4">Leucine-binding protein domain-containing protein</fullName>
    </recommendedName>
</protein>
<dbReference type="Gene3D" id="3.40.50.2300">
    <property type="match status" value="2"/>
</dbReference>
<feature type="domain" description="Leucine-binding protein" evidence="4">
    <location>
        <begin position="243"/>
        <end position="347"/>
    </location>
</feature>
<dbReference type="InterPro" id="IPR028081">
    <property type="entry name" value="Leu-bd"/>
</dbReference>
<dbReference type="AlphaFoldDB" id="Q0RCB7"/>
<keyword evidence="6" id="KW-1185">Reference proteome</keyword>
<proteinExistence type="inferred from homology"/>
<dbReference type="SUPFAM" id="SSF53822">
    <property type="entry name" value="Periplasmic binding protein-like I"/>
    <property type="match status" value="1"/>
</dbReference>
<evidence type="ECO:0000313" key="6">
    <source>
        <dbReference type="Proteomes" id="UP000000657"/>
    </source>
</evidence>
<dbReference type="eggNOG" id="COG0683">
    <property type="taxonomic scope" value="Bacteria"/>
</dbReference>
<organism evidence="5 6">
    <name type="scientific">Frankia alni (strain DSM 45986 / CECT 9034 / ACN14a)</name>
    <dbReference type="NCBI Taxonomy" id="326424"/>
    <lineage>
        <taxon>Bacteria</taxon>
        <taxon>Bacillati</taxon>
        <taxon>Actinomycetota</taxon>
        <taxon>Actinomycetes</taxon>
        <taxon>Frankiales</taxon>
        <taxon>Frankiaceae</taxon>
        <taxon>Frankia</taxon>
    </lineage>
</organism>
<comment type="similarity">
    <text evidence="1">Belongs to the leucine-binding protein family.</text>
</comment>
<feature type="region of interest" description="Disordered" evidence="3">
    <location>
        <begin position="364"/>
        <end position="388"/>
    </location>
</feature>
<dbReference type="HOGENOM" id="CLU_049866_0_0_11"/>
<dbReference type="KEGG" id="fal:FRAAL6287"/>
<evidence type="ECO:0000256" key="2">
    <source>
        <dbReference type="ARBA" id="ARBA00022729"/>
    </source>
</evidence>
<evidence type="ECO:0000259" key="4">
    <source>
        <dbReference type="Pfam" id="PF13458"/>
    </source>
</evidence>
<dbReference type="InterPro" id="IPR051010">
    <property type="entry name" value="BCAA_transport"/>
</dbReference>
<keyword evidence="2" id="KW-0732">Signal</keyword>
<dbReference type="EMBL" id="CT573213">
    <property type="protein sequence ID" value="CAJ64910.1"/>
    <property type="molecule type" value="Genomic_DNA"/>
</dbReference>
<dbReference type="PANTHER" id="PTHR30483:SF37">
    <property type="entry name" value="ABC TRANSPORTER SUBSTRATE-BINDING PROTEIN"/>
    <property type="match status" value="1"/>
</dbReference>
<dbReference type="Pfam" id="PF13458">
    <property type="entry name" value="Peripla_BP_6"/>
    <property type="match status" value="1"/>
</dbReference>
<accession>Q0RCB7</accession>
<dbReference type="InterPro" id="IPR028082">
    <property type="entry name" value="Peripla_BP_I"/>
</dbReference>
<dbReference type="PANTHER" id="PTHR30483">
    <property type="entry name" value="LEUCINE-SPECIFIC-BINDING PROTEIN"/>
    <property type="match status" value="1"/>
</dbReference>
<reference evidence="5 6" key="1">
    <citation type="journal article" date="2007" name="Genome Res.">
        <title>Genome characteristics of facultatively symbiotic Frankia sp. strains reflect host range and host plant biogeography.</title>
        <authorList>
            <person name="Normand P."/>
            <person name="Lapierre P."/>
            <person name="Tisa L.S."/>
            <person name="Gogarten J.P."/>
            <person name="Alloisio N."/>
            <person name="Bagnarol E."/>
            <person name="Bassi C.A."/>
            <person name="Berry A.M."/>
            <person name="Bickhart D.M."/>
            <person name="Choisne N."/>
            <person name="Couloux A."/>
            <person name="Cournoyer B."/>
            <person name="Cruveiller S."/>
            <person name="Daubin V."/>
            <person name="Demange N."/>
            <person name="Francino M.P."/>
            <person name="Goltsman E."/>
            <person name="Huang Y."/>
            <person name="Kopp O.R."/>
            <person name="Labarre L."/>
            <person name="Lapidus A."/>
            <person name="Lavire C."/>
            <person name="Marechal J."/>
            <person name="Martinez M."/>
            <person name="Mastronunzio J.E."/>
            <person name="Mullin B.C."/>
            <person name="Niemann J."/>
            <person name="Pujic P."/>
            <person name="Rawnsley T."/>
            <person name="Rouy Z."/>
            <person name="Schenowitz C."/>
            <person name="Sellstedt A."/>
            <person name="Tavares F."/>
            <person name="Tomkins J.P."/>
            <person name="Vallenet D."/>
            <person name="Valverde C."/>
            <person name="Wall L.G."/>
            <person name="Wang Y."/>
            <person name="Medigue C."/>
            <person name="Benson D.R."/>
        </authorList>
    </citation>
    <scope>NUCLEOTIDE SEQUENCE [LARGE SCALE GENOMIC DNA]</scope>
    <source>
        <strain evidence="6">DSM 45986 / CECT 9034 / ACN14a</strain>
    </source>
</reference>
<evidence type="ECO:0000313" key="5">
    <source>
        <dbReference type="EMBL" id="CAJ64910.1"/>
    </source>
</evidence>
<evidence type="ECO:0000256" key="1">
    <source>
        <dbReference type="ARBA" id="ARBA00010062"/>
    </source>
</evidence>
<name>Q0RCB7_FRAAA</name>
<gene>
    <name evidence="5" type="ordered locus">FRAAL6287</name>
</gene>